<dbReference type="Proteomes" id="UP000001006">
    <property type="component" value="Chromosome"/>
</dbReference>
<name>A0A0H2V1R1_SHIFL</name>
<evidence type="ECO:0000313" key="4">
    <source>
        <dbReference type="EMBL" id="AAN44387.2"/>
    </source>
</evidence>
<dbReference type="RefSeq" id="NP_708680.4">
    <property type="nucleotide sequence ID" value="NC_004337.2"/>
</dbReference>
<keyword evidence="2" id="KW-0456">Lyase</keyword>
<proteinExistence type="inferred from homology"/>
<dbReference type="EMBL" id="AE005674">
    <property type="protein sequence ID" value="AAN44387.2"/>
    <property type="molecule type" value="Genomic_DNA"/>
</dbReference>
<dbReference type="Pfam" id="PF00378">
    <property type="entry name" value="ECH_1"/>
    <property type="match status" value="1"/>
</dbReference>
<evidence type="ECO:0000256" key="1">
    <source>
        <dbReference type="ARBA" id="ARBA00005254"/>
    </source>
</evidence>
<dbReference type="FunFam" id="3.90.226.10:FF:000032">
    <property type="entry name" value="Methylmalonyl-CoA decarboxylase"/>
    <property type="match status" value="1"/>
</dbReference>
<dbReference type="HOGENOM" id="CLU_009834_7_3_6"/>
<dbReference type="PANTHER" id="PTHR11941:SF54">
    <property type="entry name" value="ENOYL-COA HYDRATASE, MITOCHONDRIAL"/>
    <property type="match status" value="1"/>
</dbReference>
<evidence type="ECO:0000313" key="5">
    <source>
        <dbReference type="Proteomes" id="UP000001006"/>
    </source>
</evidence>
<organism evidence="4 5">
    <name type="scientific">Shigella flexneri</name>
    <dbReference type="NCBI Taxonomy" id="623"/>
    <lineage>
        <taxon>Bacteria</taxon>
        <taxon>Pseudomonadati</taxon>
        <taxon>Pseudomonadota</taxon>
        <taxon>Gammaproteobacteria</taxon>
        <taxon>Enterobacterales</taxon>
        <taxon>Enterobacteriaceae</taxon>
        <taxon>Shigella</taxon>
    </lineage>
</organism>
<dbReference type="InterPro" id="IPR018376">
    <property type="entry name" value="Enoyl-CoA_hyd/isom_CS"/>
</dbReference>
<dbReference type="Gene3D" id="1.10.12.10">
    <property type="entry name" value="Lyase 2-enoyl-coa Hydratase, Chain A, domain 2"/>
    <property type="match status" value="1"/>
</dbReference>
<dbReference type="FunFam" id="1.10.12.10:FF:000009">
    <property type="entry name" value="Methylmalonyl-CoA decarboxylase"/>
    <property type="match status" value="1"/>
</dbReference>
<dbReference type="InterPro" id="IPR014748">
    <property type="entry name" value="Enoyl-CoA_hydra_C"/>
</dbReference>
<dbReference type="CDD" id="cd06558">
    <property type="entry name" value="crotonase-like"/>
    <property type="match status" value="1"/>
</dbReference>
<comment type="similarity">
    <text evidence="1 3">Belongs to the enoyl-CoA hydratase/isomerase family.</text>
</comment>
<evidence type="ECO:0000256" key="3">
    <source>
        <dbReference type="RuleBase" id="RU003707"/>
    </source>
</evidence>
<dbReference type="InterPro" id="IPR001753">
    <property type="entry name" value="Enoyl-CoA_hydra/iso"/>
</dbReference>
<dbReference type="SUPFAM" id="SSF52096">
    <property type="entry name" value="ClpP/crotonase"/>
    <property type="match status" value="1"/>
</dbReference>
<protein>
    <submittedName>
        <fullName evidence="4">Enzyme</fullName>
    </submittedName>
</protein>
<accession>A0A0H2V1R1</accession>
<sequence length="275" mass="30802">MNLSRRNILIKGIFMSYQYVNVATINKVAVIEFNYGRKLNALSKVFIDDLMQALSDLNRPEIRCIILRAPSGSKVFSAGHDIHELPSGGRDPLSYDDPLRQITRMIQKFPKPIISMVEGSVWGGAFEMIMSSDLIIAASTSTFSMTPVNLGVPYNLVGIHNLTRDAGFHIVKELIFTASPITAQRALAVGILNHVVEVEELEDFTLQMAHHISEKAPLAIAVIKEELRVLGEAHTMNSDEFERIQGMRRAVYDSEDYQEGMNAFLEKRKPNFVGH</sequence>
<dbReference type="AlphaFoldDB" id="A0A0H2V1R1"/>
<dbReference type="PATRIC" id="fig|198214.7.peg.3454"/>
<dbReference type="GO" id="GO:0006635">
    <property type="term" value="P:fatty acid beta-oxidation"/>
    <property type="evidence" value="ECO:0007669"/>
    <property type="project" value="TreeGrafter"/>
</dbReference>
<evidence type="ECO:0000256" key="2">
    <source>
        <dbReference type="ARBA" id="ARBA00023239"/>
    </source>
</evidence>
<dbReference type="GO" id="GO:0016829">
    <property type="term" value="F:lyase activity"/>
    <property type="evidence" value="ECO:0007669"/>
    <property type="project" value="UniProtKB-KW"/>
</dbReference>
<dbReference type="PaxDb" id="198214-SF2904"/>
<dbReference type="InterPro" id="IPR029045">
    <property type="entry name" value="ClpP/crotonase-like_dom_sf"/>
</dbReference>
<reference evidence="4 5" key="1">
    <citation type="journal article" date="2002" name="Nucleic Acids Res.">
        <title>Genome sequence of Shigella flexneri 2a: insights into pathogenicity through comparison with genomes of Escherichia coli K12 and O157.</title>
        <authorList>
            <person name="Jin Q."/>
            <person name="Yuan Z."/>
            <person name="Xu J."/>
            <person name="Wang Y."/>
            <person name="Shen Y."/>
            <person name="Lu W."/>
            <person name="Wang J."/>
            <person name="Liu H."/>
            <person name="Yang J."/>
            <person name="Yang F."/>
            <person name="Zhang X."/>
            <person name="Zhang J."/>
            <person name="Yang G."/>
            <person name="Wu H."/>
            <person name="Qu D."/>
            <person name="Dong J."/>
            <person name="Sun L."/>
            <person name="Xue Y."/>
            <person name="Zhao A."/>
            <person name="Gao Y."/>
            <person name="Zhu J."/>
            <person name="Kan B."/>
            <person name="Ding K."/>
            <person name="Chen S."/>
            <person name="Cheng H."/>
            <person name="Yao Z."/>
            <person name="He B."/>
            <person name="Chen R."/>
            <person name="Ma D."/>
            <person name="Qiang B."/>
            <person name="Wen Y."/>
            <person name="Hou Y."/>
            <person name="Yu J."/>
        </authorList>
    </citation>
    <scope>NUCLEOTIDE SEQUENCE [LARGE SCALE GENOMIC DNA]</scope>
    <source>
        <strain evidence="5">301 / Serotype 2a</strain>
    </source>
</reference>
<dbReference type="KEGG" id="sfl:SF2904"/>
<dbReference type="NCBIfam" id="NF008506">
    <property type="entry name" value="PRK11423.1"/>
    <property type="match status" value="1"/>
</dbReference>
<dbReference type="PANTHER" id="PTHR11941">
    <property type="entry name" value="ENOYL-COA HYDRATASE-RELATED"/>
    <property type="match status" value="1"/>
</dbReference>
<dbReference type="PROSITE" id="PS00166">
    <property type="entry name" value="ENOYL_COA_HYDRATASE"/>
    <property type="match status" value="1"/>
</dbReference>
<dbReference type="Gene3D" id="3.90.226.10">
    <property type="entry name" value="2-enoyl-CoA Hydratase, Chain A, domain 1"/>
    <property type="match status" value="1"/>
</dbReference>
<dbReference type="GeneID" id="1025930"/>
<keyword evidence="5" id="KW-1185">Reference proteome</keyword>
<gene>
    <name evidence="4" type="primary">ygfG</name>
    <name evidence="4" type="ordered locus">SF2904</name>
</gene>